<evidence type="ECO:0000313" key="1">
    <source>
        <dbReference type="EMBL" id="QEN03559.1"/>
    </source>
</evidence>
<dbReference type="EMBL" id="CP035807">
    <property type="protein sequence ID" value="QEN03559.1"/>
    <property type="molecule type" value="Genomic_DNA"/>
</dbReference>
<dbReference type="AlphaFoldDB" id="A0A5C1Q9I3"/>
<protein>
    <submittedName>
        <fullName evidence="1">Uncharacterized protein</fullName>
    </submittedName>
</protein>
<dbReference type="Proteomes" id="UP000323824">
    <property type="component" value="Chromosome"/>
</dbReference>
<dbReference type="KEGG" id="sper:EW093_02200"/>
<organism evidence="1 2">
    <name type="scientific">Thiospirochaeta perfilievii</name>
    <dbReference type="NCBI Taxonomy" id="252967"/>
    <lineage>
        <taxon>Bacteria</taxon>
        <taxon>Pseudomonadati</taxon>
        <taxon>Spirochaetota</taxon>
        <taxon>Spirochaetia</taxon>
        <taxon>Spirochaetales</taxon>
        <taxon>Spirochaetaceae</taxon>
        <taxon>Thiospirochaeta</taxon>
    </lineage>
</organism>
<sequence>MKSISFNNLDESEMLMIDGGRTGGSIINDSLYELGNKVGSAVTSTINTAKSLVVKAATYVVNKTVSQLPGYSRY</sequence>
<keyword evidence="2" id="KW-1185">Reference proteome</keyword>
<evidence type="ECO:0000313" key="2">
    <source>
        <dbReference type="Proteomes" id="UP000323824"/>
    </source>
</evidence>
<proteinExistence type="predicted"/>
<reference evidence="1 2" key="1">
    <citation type="submission" date="2019-02" db="EMBL/GenBank/DDBJ databases">
        <authorList>
            <person name="Fomenkov A."/>
            <person name="Dubinina G."/>
            <person name="Grabovich M."/>
            <person name="Vincze T."/>
            <person name="Roberts R.J."/>
        </authorList>
    </citation>
    <scope>NUCLEOTIDE SEQUENCE [LARGE SCALE GENOMIC DNA]</scope>
    <source>
        <strain evidence="1 2">P</strain>
    </source>
</reference>
<gene>
    <name evidence="1" type="ORF">EW093_02200</name>
</gene>
<dbReference type="RefSeq" id="WP_149566817.1">
    <property type="nucleotide sequence ID" value="NZ_CP035807.1"/>
</dbReference>
<name>A0A5C1Q9I3_9SPIO</name>
<reference evidence="1 2" key="2">
    <citation type="submission" date="2019-09" db="EMBL/GenBank/DDBJ databases">
        <title>Complete Genome Sequence and Methylome Analysis of free living Spirochaetas.</title>
        <authorList>
            <person name="Leshcheva N."/>
            <person name="Mikheeva N."/>
        </authorList>
    </citation>
    <scope>NUCLEOTIDE SEQUENCE [LARGE SCALE GENOMIC DNA]</scope>
    <source>
        <strain evidence="1 2">P</strain>
    </source>
</reference>
<accession>A0A5C1Q9I3</accession>